<sequence>MKLLLLIKRGDPHIQNPNITISCKLKAQILTKTKSELRIVFLIARGSRGKESGSSSGQAEGKSRGKGAL</sequence>
<name>A0A251V4R3_HELAN</name>
<evidence type="ECO:0000313" key="2">
    <source>
        <dbReference type="EMBL" id="OTG30076.1"/>
    </source>
</evidence>
<dbReference type="EMBL" id="CM007892">
    <property type="protein sequence ID" value="OTG30076.1"/>
    <property type="molecule type" value="Genomic_DNA"/>
</dbReference>
<dbReference type="Proteomes" id="UP000215914">
    <property type="component" value="Chromosome 3"/>
</dbReference>
<evidence type="ECO:0000313" key="3">
    <source>
        <dbReference type="Proteomes" id="UP000215914"/>
    </source>
</evidence>
<protein>
    <submittedName>
        <fullName evidence="2">Uncharacterized protein</fullName>
    </submittedName>
</protein>
<proteinExistence type="predicted"/>
<gene>
    <name evidence="2" type="ORF">HannXRQ_Chr03g0060481</name>
</gene>
<accession>A0A251V4R3</accession>
<dbReference type="PROSITE" id="PS51257">
    <property type="entry name" value="PROKAR_LIPOPROTEIN"/>
    <property type="match status" value="1"/>
</dbReference>
<organism evidence="2 3">
    <name type="scientific">Helianthus annuus</name>
    <name type="common">Common sunflower</name>
    <dbReference type="NCBI Taxonomy" id="4232"/>
    <lineage>
        <taxon>Eukaryota</taxon>
        <taxon>Viridiplantae</taxon>
        <taxon>Streptophyta</taxon>
        <taxon>Embryophyta</taxon>
        <taxon>Tracheophyta</taxon>
        <taxon>Spermatophyta</taxon>
        <taxon>Magnoliopsida</taxon>
        <taxon>eudicotyledons</taxon>
        <taxon>Gunneridae</taxon>
        <taxon>Pentapetalae</taxon>
        <taxon>asterids</taxon>
        <taxon>campanulids</taxon>
        <taxon>Asterales</taxon>
        <taxon>Asteraceae</taxon>
        <taxon>Asteroideae</taxon>
        <taxon>Heliantheae alliance</taxon>
        <taxon>Heliantheae</taxon>
        <taxon>Helianthus</taxon>
    </lineage>
</organism>
<keyword evidence="3" id="KW-1185">Reference proteome</keyword>
<dbReference type="AlphaFoldDB" id="A0A251V4R3"/>
<evidence type="ECO:0000256" key="1">
    <source>
        <dbReference type="SAM" id="MobiDB-lite"/>
    </source>
</evidence>
<reference evidence="3" key="1">
    <citation type="journal article" date="2017" name="Nature">
        <title>The sunflower genome provides insights into oil metabolism, flowering and Asterid evolution.</title>
        <authorList>
            <person name="Badouin H."/>
            <person name="Gouzy J."/>
            <person name="Grassa C.J."/>
            <person name="Murat F."/>
            <person name="Staton S.E."/>
            <person name="Cottret L."/>
            <person name="Lelandais-Briere C."/>
            <person name="Owens G.L."/>
            <person name="Carrere S."/>
            <person name="Mayjonade B."/>
            <person name="Legrand L."/>
            <person name="Gill N."/>
            <person name="Kane N.C."/>
            <person name="Bowers J.E."/>
            <person name="Hubner S."/>
            <person name="Bellec A."/>
            <person name="Berard A."/>
            <person name="Berges H."/>
            <person name="Blanchet N."/>
            <person name="Boniface M.C."/>
            <person name="Brunel D."/>
            <person name="Catrice O."/>
            <person name="Chaidir N."/>
            <person name="Claudel C."/>
            <person name="Donnadieu C."/>
            <person name="Faraut T."/>
            <person name="Fievet G."/>
            <person name="Helmstetter N."/>
            <person name="King M."/>
            <person name="Knapp S.J."/>
            <person name="Lai Z."/>
            <person name="Le Paslier M.C."/>
            <person name="Lippi Y."/>
            <person name="Lorenzon L."/>
            <person name="Mandel J.R."/>
            <person name="Marage G."/>
            <person name="Marchand G."/>
            <person name="Marquand E."/>
            <person name="Bret-Mestries E."/>
            <person name="Morien E."/>
            <person name="Nambeesan S."/>
            <person name="Nguyen T."/>
            <person name="Pegot-Espagnet P."/>
            <person name="Pouilly N."/>
            <person name="Raftis F."/>
            <person name="Sallet E."/>
            <person name="Schiex T."/>
            <person name="Thomas J."/>
            <person name="Vandecasteele C."/>
            <person name="Vares D."/>
            <person name="Vear F."/>
            <person name="Vautrin S."/>
            <person name="Crespi M."/>
            <person name="Mangin B."/>
            <person name="Burke J.M."/>
            <person name="Salse J."/>
            <person name="Munos S."/>
            <person name="Vincourt P."/>
            <person name="Rieseberg L.H."/>
            <person name="Langlade N.B."/>
        </authorList>
    </citation>
    <scope>NUCLEOTIDE SEQUENCE [LARGE SCALE GENOMIC DNA]</scope>
    <source>
        <strain evidence="3">cv. SF193</strain>
    </source>
</reference>
<feature type="region of interest" description="Disordered" evidence="1">
    <location>
        <begin position="47"/>
        <end position="69"/>
    </location>
</feature>
<dbReference type="InParanoid" id="A0A251V4R3"/>